<sequence length="597" mass="67838">MVIVDKSGVHRLEVRCCDCPNAMSLDIQMFRHRFFPASFNQPKTVFTFRVLNDFLLDSLECGTSAMNYYSKLRRMTSSMFPHLVLDRYRELMRVARQWRQLKTMKWHGFGHHSDNPSTGELALFCPTCPQPGINVLLSEVESLDDLKYTRSFVMDGNFKAEHLHPIKPFDEVWLSDGLGFMVGKDRYKMHLAEAADMVEKSSCNNHWAVNQANAARHKLESTGIGGKGERQMNMDYTLCKASQHNMEGITRAVTFYDINCQYNKHFRVRVDQSIGQIDGEIMETLWARLNLIFPAAQGILNDPAAMDEYEINIKKAPSKTEIELRLLEEGNAHNAAPSHRSVATAQIALLIETQRLDITRQCDWLQGQIDGFTRSALTHLGEGFDADDEPDDLNVDILDDLDDDPADFTETSHTWTNSPELTVIPLPSNLGVDRCRQCMAEDLIPLEMSLREGQANDALHNLRIYLCNKAILFQSTVRQAKSQALKTRAWSQVMSVQQAVSLHASIYTKTRKQMMKLELGQDQLEKYKPLLHEQLKISTAVGDPNARGQRNESLAWFWAVEVDLGGPNQSLPDGTHPKFTESISYRQRHYGINGGKK</sequence>
<feature type="domain" description="CxC2-like cysteine cluster KDZ transposase-associated" evidence="1">
    <location>
        <begin position="1"/>
        <end position="78"/>
    </location>
</feature>
<evidence type="ECO:0000259" key="1">
    <source>
        <dbReference type="Pfam" id="PF18803"/>
    </source>
</evidence>
<dbReference type="EMBL" id="JABBWE010000023">
    <property type="protein sequence ID" value="KAG1795013.1"/>
    <property type="molecule type" value="Genomic_DNA"/>
</dbReference>
<name>A0A9P7ARH2_9AGAM</name>
<gene>
    <name evidence="2" type="ORF">HD556DRAFT_1365543</name>
</gene>
<keyword evidence="3" id="KW-1185">Reference proteome</keyword>
<organism evidence="2 3">
    <name type="scientific">Suillus plorans</name>
    <dbReference type="NCBI Taxonomy" id="116603"/>
    <lineage>
        <taxon>Eukaryota</taxon>
        <taxon>Fungi</taxon>
        <taxon>Dikarya</taxon>
        <taxon>Basidiomycota</taxon>
        <taxon>Agaricomycotina</taxon>
        <taxon>Agaricomycetes</taxon>
        <taxon>Agaricomycetidae</taxon>
        <taxon>Boletales</taxon>
        <taxon>Suillineae</taxon>
        <taxon>Suillaceae</taxon>
        <taxon>Suillus</taxon>
    </lineage>
</organism>
<dbReference type="Pfam" id="PF18758">
    <property type="entry name" value="KDZ"/>
    <property type="match status" value="1"/>
</dbReference>
<dbReference type="AlphaFoldDB" id="A0A9P7ARH2"/>
<dbReference type="RefSeq" id="XP_041160965.1">
    <property type="nucleotide sequence ID" value="XM_041302771.1"/>
</dbReference>
<dbReference type="Proteomes" id="UP000719766">
    <property type="component" value="Unassembled WGS sequence"/>
</dbReference>
<dbReference type="InterPro" id="IPR041457">
    <property type="entry name" value="CxC2_KDZ-assoc"/>
</dbReference>
<proteinExistence type="predicted"/>
<evidence type="ECO:0000313" key="2">
    <source>
        <dbReference type="EMBL" id="KAG1795013.1"/>
    </source>
</evidence>
<dbReference type="Pfam" id="PF18803">
    <property type="entry name" value="CxC2"/>
    <property type="match status" value="1"/>
</dbReference>
<dbReference type="OrthoDB" id="2681502at2759"/>
<dbReference type="GeneID" id="64596535"/>
<evidence type="ECO:0000313" key="3">
    <source>
        <dbReference type="Proteomes" id="UP000719766"/>
    </source>
</evidence>
<protein>
    <recommendedName>
        <fullName evidence="1">CxC2-like cysteine cluster KDZ transposase-associated domain-containing protein</fullName>
    </recommendedName>
</protein>
<accession>A0A9P7ARH2</accession>
<comment type="caution">
    <text evidence="2">The sequence shown here is derived from an EMBL/GenBank/DDBJ whole genome shotgun (WGS) entry which is preliminary data.</text>
</comment>
<dbReference type="InterPro" id="IPR040521">
    <property type="entry name" value="KDZ"/>
</dbReference>
<reference evidence="2" key="1">
    <citation type="journal article" date="2020" name="New Phytol.">
        <title>Comparative genomics reveals dynamic genome evolution in host specialist ectomycorrhizal fungi.</title>
        <authorList>
            <person name="Lofgren L.A."/>
            <person name="Nguyen N.H."/>
            <person name="Vilgalys R."/>
            <person name="Ruytinx J."/>
            <person name="Liao H.L."/>
            <person name="Branco S."/>
            <person name="Kuo A."/>
            <person name="LaButti K."/>
            <person name="Lipzen A."/>
            <person name="Andreopoulos W."/>
            <person name="Pangilinan J."/>
            <person name="Riley R."/>
            <person name="Hundley H."/>
            <person name="Na H."/>
            <person name="Barry K."/>
            <person name="Grigoriev I.V."/>
            <person name="Stajich J.E."/>
            <person name="Kennedy P.G."/>
        </authorList>
    </citation>
    <scope>NUCLEOTIDE SEQUENCE</scope>
    <source>
        <strain evidence="2">S12</strain>
    </source>
</reference>